<sequence>MLIHARQGGQALVETLVVLTVLGSLWLGIAWLGRLQDVGLQLAHASRRAAFAHAHQGLAPEALEPGGEGYLGASGHRWRTRRGLDFLAGEARLVVESLGPMTGRQAGDPVAGAADLRRELRLGDPTVWRAGAWTRTAGEAETTGSLLDFDRLGLGLRRHTAILSGDGAAAGDADAQSLLAGSPRAWSAAASASQAAGRAALGRLRGVDAAWGRVEPDWDWTGPWTGGVPRPHLQTWRQP</sequence>
<comment type="caution">
    <text evidence="2">The sequence shown here is derived from an EMBL/GenBank/DDBJ whole genome shotgun (WGS) entry which is preliminary data.</text>
</comment>
<dbReference type="RefSeq" id="WP_269359997.1">
    <property type="nucleotide sequence ID" value="NZ_JAPWHE010000012.1"/>
</dbReference>
<evidence type="ECO:0000313" key="2">
    <source>
        <dbReference type="EMBL" id="MCZ4330961.1"/>
    </source>
</evidence>
<keyword evidence="3" id="KW-1185">Reference proteome</keyword>
<feature type="transmembrane region" description="Helical" evidence="1">
    <location>
        <begin position="12"/>
        <end position="32"/>
    </location>
</feature>
<organism evidence="2 3">
    <name type="scientific">Castellaniella denitrificans</name>
    <dbReference type="NCBI Taxonomy" id="56119"/>
    <lineage>
        <taxon>Bacteria</taxon>
        <taxon>Pseudomonadati</taxon>
        <taxon>Pseudomonadota</taxon>
        <taxon>Betaproteobacteria</taxon>
        <taxon>Burkholderiales</taxon>
        <taxon>Alcaligenaceae</taxon>
        <taxon>Castellaniella</taxon>
    </lineage>
</organism>
<dbReference type="EMBL" id="JAPWHE010000012">
    <property type="protein sequence ID" value="MCZ4330961.1"/>
    <property type="molecule type" value="Genomic_DNA"/>
</dbReference>
<dbReference type="Proteomes" id="UP001068379">
    <property type="component" value="Unassembled WGS sequence"/>
</dbReference>
<protein>
    <submittedName>
        <fullName evidence="2">Pilus assembly protein</fullName>
    </submittedName>
</protein>
<reference evidence="2" key="1">
    <citation type="submission" date="2022-12" db="EMBL/GenBank/DDBJ databases">
        <title>Bacterial isolates from different developmental stages of Nematostella vectensis.</title>
        <authorList>
            <person name="Fraune S."/>
        </authorList>
    </citation>
    <scope>NUCLEOTIDE SEQUENCE</scope>
    <source>
        <strain evidence="2">G21619-S1</strain>
    </source>
</reference>
<name>A0ABT4M6L8_9BURK</name>
<keyword evidence="1" id="KW-0812">Transmembrane</keyword>
<keyword evidence="1" id="KW-1133">Transmembrane helix</keyword>
<proteinExistence type="predicted"/>
<gene>
    <name evidence="2" type="ORF">O4H32_13500</name>
</gene>
<evidence type="ECO:0000313" key="3">
    <source>
        <dbReference type="Proteomes" id="UP001068379"/>
    </source>
</evidence>
<keyword evidence="1" id="KW-0472">Membrane</keyword>
<evidence type="ECO:0000256" key="1">
    <source>
        <dbReference type="SAM" id="Phobius"/>
    </source>
</evidence>
<accession>A0ABT4M6L8</accession>